<comment type="caution">
    <text evidence="2">The sequence shown here is derived from an EMBL/GenBank/DDBJ whole genome shotgun (WGS) entry which is preliminary data.</text>
</comment>
<dbReference type="STRING" id="742766.HMPREF9455_00910"/>
<keyword evidence="3" id="KW-1185">Reference proteome</keyword>
<dbReference type="EMBL" id="ADLV01000015">
    <property type="protein sequence ID" value="EGK02660.1"/>
    <property type="molecule type" value="Genomic_DNA"/>
</dbReference>
<sequence length="202" mass="23478">MEDSTLKDFWKSEIDNKVSNYTKDELNEILLAKARTSIRKFYPLDTLPFIAVAFLLYLVLSAVSRLHDPLFVIGNTILAVSMIATYIFKIISFSKMNRYAPDQPLKAWLKYRIDVLEKSSYSLSNQFVPPVVFILTLISVNVYIANKPYMEFLLSPEFFTALLVGTFVGVPVAYLIARKNRNNRIKNLYNLRKLYQQINWEK</sequence>
<dbReference type="HOGENOM" id="CLU_1352851_0_0_10"/>
<dbReference type="AlphaFoldDB" id="F5IVL0"/>
<reference evidence="2 3" key="1">
    <citation type="submission" date="2011-04" db="EMBL/GenBank/DDBJ databases">
        <title>The Genome Sequence of Dysgonomonas gadei ATCC BAA-286.</title>
        <authorList>
            <consortium name="The Broad Institute Genome Sequencing Platform"/>
            <person name="Earl A."/>
            <person name="Ward D."/>
            <person name="Feldgarden M."/>
            <person name="Gevers D."/>
            <person name="Pudlo N."/>
            <person name="Martens E."/>
            <person name="Allen-Vercoe E."/>
            <person name="Young S.K."/>
            <person name="Zeng Q."/>
            <person name="Gargeya S."/>
            <person name="Fitzgerald M."/>
            <person name="Haas B."/>
            <person name="Abouelleil A."/>
            <person name="Alvarado L."/>
            <person name="Arachchi H.M."/>
            <person name="Berlin A."/>
            <person name="Brown A."/>
            <person name="Chapman S.B."/>
            <person name="Chen Z."/>
            <person name="Dunbar C."/>
            <person name="Freedman E."/>
            <person name="Gearin G."/>
            <person name="Gellesch M."/>
            <person name="Goldberg J."/>
            <person name="Griggs A."/>
            <person name="Gujja S."/>
            <person name="Heiman D."/>
            <person name="Howarth C."/>
            <person name="Larson L."/>
            <person name="Lui A."/>
            <person name="MacDonald P.J.P."/>
            <person name="Mehta T."/>
            <person name="Montmayeur A."/>
            <person name="Murphy C."/>
            <person name="Neiman D."/>
            <person name="Pearson M."/>
            <person name="Priest M."/>
            <person name="Roberts A."/>
            <person name="Saif S."/>
            <person name="Shea T."/>
            <person name="Shenoy N."/>
            <person name="Sisk P."/>
            <person name="Stolte C."/>
            <person name="Sykes S."/>
            <person name="Yandava C."/>
            <person name="Wortman J."/>
            <person name="Nusbaum C."/>
            <person name="Birren B."/>
        </authorList>
    </citation>
    <scope>NUCLEOTIDE SEQUENCE [LARGE SCALE GENOMIC DNA]</scope>
    <source>
        <strain evidence="2 3">ATCC BAA-286</strain>
    </source>
</reference>
<gene>
    <name evidence="2" type="ORF">HMPREF9455_00910</name>
</gene>
<feature type="transmembrane region" description="Helical" evidence="1">
    <location>
        <begin position="41"/>
        <end position="63"/>
    </location>
</feature>
<feature type="transmembrane region" description="Helical" evidence="1">
    <location>
        <begin position="127"/>
        <end position="146"/>
    </location>
</feature>
<organism evidence="2 3">
    <name type="scientific">Dysgonomonas gadei ATCC BAA-286</name>
    <dbReference type="NCBI Taxonomy" id="742766"/>
    <lineage>
        <taxon>Bacteria</taxon>
        <taxon>Pseudomonadati</taxon>
        <taxon>Bacteroidota</taxon>
        <taxon>Bacteroidia</taxon>
        <taxon>Bacteroidales</taxon>
        <taxon>Dysgonomonadaceae</taxon>
        <taxon>Dysgonomonas</taxon>
    </lineage>
</organism>
<keyword evidence="1" id="KW-0472">Membrane</keyword>
<evidence type="ECO:0000313" key="2">
    <source>
        <dbReference type="EMBL" id="EGK02660.1"/>
    </source>
</evidence>
<protein>
    <submittedName>
        <fullName evidence="2">Uncharacterized protein</fullName>
    </submittedName>
</protein>
<proteinExistence type="predicted"/>
<dbReference type="RefSeq" id="WP_006798425.1">
    <property type="nucleotide sequence ID" value="NZ_GL891980.1"/>
</dbReference>
<keyword evidence="1" id="KW-1133">Transmembrane helix</keyword>
<name>F5IVL0_9BACT</name>
<accession>F5IVL0</accession>
<keyword evidence="1" id="KW-0812">Transmembrane</keyword>
<evidence type="ECO:0000313" key="3">
    <source>
        <dbReference type="Proteomes" id="UP000004913"/>
    </source>
</evidence>
<feature type="transmembrane region" description="Helical" evidence="1">
    <location>
        <begin position="158"/>
        <end position="177"/>
    </location>
</feature>
<feature type="transmembrane region" description="Helical" evidence="1">
    <location>
        <begin position="69"/>
        <end position="88"/>
    </location>
</feature>
<dbReference type="Proteomes" id="UP000004913">
    <property type="component" value="Unassembled WGS sequence"/>
</dbReference>
<evidence type="ECO:0000256" key="1">
    <source>
        <dbReference type="SAM" id="Phobius"/>
    </source>
</evidence>
<dbReference type="eggNOG" id="ENOG502ZERA">
    <property type="taxonomic scope" value="Bacteria"/>
</dbReference>
<dbReference type="OrthoDB" id="1049185at2"/>